<dbReference type="EMBL" id="CP000319">
    <property type="protein sequence ID" value="ABE62850.1"/>
    <property type="molecule type" value="Genomic_DNA"/>
</dbReference>
<dbReference type="HOGENOM" id="CLU_663307_0_0_5"/>
<dbReference type="Proteomes" id="UP000001953">
    <property type="component" value="Chromosome"/>
</dbReference>
<dbReference type="AlphaFoldDB" id="Q1QLP7"/>
<sequence>MSQQGPIVVVAARERQPSVTFLSCLNISPVVDIDWSEVSKAVERLHPAAVFVATTEGAGTAFGRLASQVAAMQPYVPLIVADPIRPCPGNALPYSSSTGGSDRLGARLKAALRVRALHTTVLRRLASNPAVPIREPNNDPIHDATVLLIGRGAAYPTLSVAFGERLGVVGALSIEAAAKHLNARELDGIIISEGFTQRVVDALLTVLAEDTRFRNLPIAVTTGSLVATYDLPNLEAMPGEPAHIVSTFLPLVRQHAFEARLHRTLKSLDAGGLLDPRTGLLTVDAFHRELATAIDQAQSHDGRFSVARFSLDQKQERPLFDAARILSRLMRRMDFGTLENDGSIIVVFADADLRNAHVITRRLASVMKHTAHSNKRALRVDPHVALTVSRPDDSANSILARLNDEACRAAS</sequence>
<name>Q1QLP7_NITHX</name>
<dbReference type="SUPFAM" id="SSF55073">
    <property type="entry name" value="Nucleotide cyclase"/>
    <property type="match status" value="1"/>
</dbReference>
<dbReference type="KEGG" id="nha:Nham_2052"/>
<evidence type="ECO:0008006" key="3">
    <source>
        <dbReference type="Google" id="ProtNLM"/>
    </source>
</evidence>
<evidence type="ECO:0000313" key="2">
    <source>
        <dbReference type="Proteomes" id="UP000001953"/>
    </source>
</evidence>
<organism evidence="1 2">
    <name type="scientific">Nitrobacter hamburgensis (strain DSM 10229 / NCIMB 13809 / X14)</name>
    <dbReference type="NCBI Taxonomy" id="323097"/>
    <lineage>
        <taxon>Bacteria</taxon>
        <taxon>Pseudomonadati</taxon>
        <taxon>Pseudomonadota</taxon>
        <taxon>Alphaproteobacteria</taxon>
        <taxon>Hyphomicrobiales</taxon>
        <taxon>Nitrobacteraceae</taxon>
        <taxon>Nitrobacter</taxon>
    </lineage>
</organism>
<dbReference type="RefSeq" id="WP_011510529.1">
    <property type="nucleotide sequence ID" value="NC_007964.1"/>
</dbReference>
<reference evidence="1 2" key="1">
    <citation type="submission" date="2006-03" db="EMBL/GenBank/DDBJ databases">
        <title>Complete sequence of chromosome of Nitrobacter hamburgensis X14.</title>
        <authorList>
            <consortium name="US DOE Joint Genome Institute"/>
            <person name="Copeland A."/>
            <person name="Lucas S."/>
            <person name="Lapidus A."/>
            <person name="Barry K."/>
            <person name="Detter J.C."/>
            <person name="Glavina del Rio T."/>
            <person name="Hammon N."/>
            <person name="Israni S."/>
            <person name="Dalin E."/>
            <person name="Tice H."/>
            <person name="Pitluck S."/>
            <person name="Chain P."/>
            <person name="Malfatti S."/>
            <person name="Shin M."/>
            <person name="Vergez L."/>
            <person name="Schmutz J."/>
            <person name="Larimer F."/>
            <person name="Land M."/>
            <person name="Hauser L."/>
            <person name="Kyrpides N."/>
            <person name="Ivanova N."/>
            <person name="Ward B."/>
            <person name="Arp D."/>
            <person name="Klotz M."/>
            <person name="Stein L."/>
            <person name="O'Mullan G."/>
            <person name="Starkenburg S."/>
            <person name="Sayavedra L."/>
            <person name="Poret-Peterson A.T."/>
            <person name="Gentry M.E."/>
            <person name="Bruce D."/>
            <person name="Richardson P."/>
        </authorList>
    </citation>
    <scope>NUCLEOTIDE SEQUENCE [LARGE SCALE GENOMIC DNA]</scope>
    <source>
        <strain evidence="2">DSM 10229 / NCIMB 13809 / X14</strain>
    </source>
</reference>
<keyword evidence="2" id="KW-1185">Reference proteome</keyword>
<dbReference type="eggNOG" id="COG3706">
    <property type="taxonomic scope" value="Bacteria"/>
</dbReference>
<dbReference type="InterPro" id="IPR029787">
    <property type="entry name" value="Nucleotide_cyclase"/>
</dbReference>
<gene>
    <name evidence="1" type="ordered locus">Nham_2052</name>
</gene>
<proteinExistence type="predicted"/>
<accession>Q1QLP7</accession>
<dbReference type="OrthoDB" id="8124867at2"/>
<protein>
    <recommendedName>
        <fullName evidence="3">GGDEF domain-containing protein</fullName>
    </recommendedName>
</protein>
<dbReference type="STRING" id="323097.Nham_2052"/>
<evidence type="ECO:0000313" key="1">
    <source>
        <dbReference type="EMBL" id="ABE62850.1"/>
    </source>
</evidence>